<protein>
    <submittedName>
        <fullName evidence="1">Uncharacterized protein</fullName>
    </submittedName>
</protein>
<evidence type="ECO:0000313" key="1">
    <source>
        <dbReference type="EMBL" id="MFC6893490.1"/>
    </source>
</evidence>
<dbReference type="Proteomes" id="UP001596296">
    <property type="component" value="Unassembled WGS sequence"/>
</dbReference>
<sequence>MSTTPSTTPTPNWSDPNDCPFCGEPLSDPGAGFVDHLAESDACEAGFDDWRENVAGDMGGEWSG</sequence>
<dbReference type="AlphaFoldDB" id="A0ABD5UYL6"/>
<proteinExistence type="predicted"/>
<dbReference type="RefSeq" id="WP_379745309.1">
    <property type="nucleotide sequence ID" value="NZ_JBHSVN010000001.1"/>
</dbReference>
<name>A0ABD5UYL6_9EURY</name>
<accession>A0ABD5UYL6</accession>
<dbReference type="EMBL" id="JBHSXL010000009">
    <property type="protein sequence ID" value="MFC6893490.1"/>
    <property type="molecule type" value="Genomic_DNA"/>
</dbReference>
<dbReference type="Pfam" id="PF24333">
    <property type="entry name" value="DUF7501"/>
    <property type="match status" value="1"/>
</dbReference>
<dbReference type="InterPro" id="IPR055924">
    <property type="entry name" value="DUF7501"/>
</dbReference>
<gene>
    <name evidence="1" type="ORF">ACFQE9_12870</name>
</gene>
<reference evidence="1 2" key="1">
    <citation type="journal article" date="2019" name="Int. J. Syst. Evol. Microbiol.">
        <title>The Global Catalogue of Microorganisms (GCM) 10K type strain sequencing project: providing services to taxonomists for standard genome sequencing and annotation.</title>
        <authorList>
            <consortium name="The Broad Institute Genomics Platform"/>
            <consortium name="The Broad Institute Genome Sequencing Center for Infectious Disease"/>
            <person name="Wu L."/>
            <person name="Ma J."/>
        </authorList>
    </citation>
    <scope>NUCLEOTIDE SEQUENCE [LARGE SCALE GENOMIC DNA]</scope>
    <source>
        <strain evidence="1 2">SKJ47</strain>
    </source>
</reference>
<organism evidence="1 2">
    <name type="scientific">Halopenitus salinus</name>
    <dbReference type="NCBI Taxonomy" id="1198295"/>
    <lineage>
        <taxon>Archaea</taxon>
        <taxon>Methanobacteriati</taxon>
        <taxon>Methanobacteriota</taxon>
        <taxon>Stenosarchaea group</taxon>
        <taxon>Halobacteria</taxon>
        <taxon>Halobacteriales</taxon>
        <taxon>Haloferacaceae</taxon>
        <taxon>Halopenitus</taxon>
    </lineage>
</organism>
<evidence type="ECO:0000313" key="2">
    <source>
        <dbReference type="Proteomes" id="UP001596296"/>
    </source>
</evidence>
<keyword evidence="2" id="KW-1185">Reference proteome</keyword>
<comment type="caution">
    <text evidence="1">The sequence shown here is derived from an EMBL/GenBank/DDBJ whole genome shotgun (WGS) entry which is preliminary data.</text>
</comment>